<proteinExistence type="predicted"/>
<dbReference type="AlphaFoldDB" id="A0A7Y6IWV4"/>
<accession>A0A7Y6IWV4</accession>
<gene>
    <name evidence="1" type="ORF">HT134_36450</name>
</gene>
<evidence type="ECO:0000313" key="1">
    <source>
        <dbReference type="EMBL" id="NUW45568.1"/>
    </source>
</evidence>
<dbReference type="RefSeq" id="WP_175605027.1">
    <property type="nucleotide sequence ID" value="NZ_JABWGO010000012.1"/>
</dbReference>
<comment type="caution">
    <text evidence="1">The sequence shown here is derived from an EMBL/GenBank/DDBJ whole genome shotgun (WGS) entry which is preliminary data.</text>
</comment>
<dbReference type="Proteomes" id="UP000546126">
    <property type="component" value="Unassembled WGS sequence"/>
</dbReference>
<protein>
    <submittedName>
        <fullName evidence="1">Uncharacterized protein</fullName>
    </submittedName>
</protein>
<reference evidence="1 2" key="1">
    <citation type="submission" date="2020-06" db="EMBL/GenBank/DDBJ databases">
        <authorList>
            <person name="Chanama M."/>
        </authorList>
    </citation>
    <scope>NUCLEOTIDE SEQUENCE [LARGE SCALE GENOMIC DNA]</scope>
    <source>
        <strain evidence="1 2">TBRC6557</strain>
    </source>
</reference>
<dbReference type="EMBL" id="JABWGO010000012">
    <property type="protein sequence ID" value="NUW45568.1"/>
    <property type="molecule type" value="Genomic_DNA"/>
</dbReference>
<evidence type="ECO:0000313" key="2">
    <source>
        <dbReference type="Proteomes" id="UP000546126"/>
    </source>
</evidence>
<name>A0A7Y6IWV4_9ACTN</name>
<keyword evidence="2" id="KW-1185">Reference proteome</keyword>
<sequence>MPINPNACPGICNRAARAAWTSYDQALADHADAMTAWLRLPGDDRGPQPVAPEQPGMPVHEGEPVWCRRCPSIIRHALGELDDIGALLAASVDGHRGAAMAGPNGVKPLDHRQLVEELDDLFGFLVSVEDAWRPARGYPPRPRRARGADARMRTVGWLLGQLDNILLDPWSVEVGLDILRWHRRLLRMTKSDPTARRSPIECPRCRERQVQRRDDGYYECGSCCRLLNEREHDREYAEQADQHQQQEELTAR</sequence>
<organism evidence="1 2">
    <name type="scientific">Nonomuraea rhodomycinica</name>
    <dbReference type="NCBI Taxonomy" id="1712872"/>
    <lineage>
        <taxon>Bacteria</taxon>
        <taxon>Bacillati</taxon>
        <taxon>Actinomycetota</taxon>
        <taxon>Actinomycetes</taxon>
        <taxon>Streptosporangiales</taxon>
        <taxon>Streptosporangiaceae</taxon>
        <taxon>Nonomuraea</taxon>
    </lineage>
</organism>